<evidence type="ECO:0000313" key="5">
    <source>
        <dbReference type="EMBL" id="PJI91326.1"/>
    </source>
</evidence>
<proteinExistence type="inferred from homology"/>
<keyword evidence="3" id="KW-0560">Oxidoreductase</keyword>
<dbReference type="GO" id="GO:0016491">
    <property type="term" value="F:oxidoreductase activity"/>
    <property type="evidence" value="ECO:0007669"/>
    <property type="project" value="UniProtKB-KW"/>
</dbReference>
<organism evidence="5 6">
    <name type="scientific">Yoonia maricola</name>
    <dbReference type="NCBI Taxonomy" id="420999"/>
    <lineage>
        <taxon>Bacteria</taxon>
        <taxon>Pseudomonadati</taxon>
        <taxon>Pseudomonadota</taxon>
        <taxon>Alphaproteobacteria</taxon>
        <taxon>Rhodobacterales</taxon>
        <taxon>Paracoccaceae</taxon>
        <taxon>Yoonia</taxon>
    </lineage>
</organism>
<dbReference type="OrthoDB" id="7593130at2"/>
<gene>
    <name evidence="5" type="ORF">BC777_0152</name>
</gene>
<comment type="similarity">
    <text evidence="1 4">Belongs to the short-chain dehydrogenases/reductases (SDR) family.</text>
</comment>
<dbReference type="InterPro" id="IPR002347">
    <property type="entry name" value="SDR_fam"/>
</dbReference>
<dbReference type="AlphaFoldDB" id="A0A2M8WKB3"/>
<evidence type="ECO:0000256" key="1">
    <source>
        <dbReference type="ARBA" id="ARBA00006484"/>
    </source>
</evidence>
<accession>A0A2M8WKB3</accession>
<evidence type="ECO:0000313" key="6">
    <source>
        <dbReference type="Proteomes" id="UP000228531"/>
    </source>
</evidence>
<dbReference type="SUPFAM" id="SSF51735">
    <property type="entry name" value="NAD(P)-binding Rossmann-fold domains"/>
    <property type="match status" value="1"/>
</dbReference>
<protein>
    <submittedName>
        <fullName evidence="5">Short-subunit dehydrogenase</fullName>
    </submittedName>
</protein>
<evidence type="ECO:0000256" key="3">
    <source>
        <dbReference type="ARBA" id="ARBA00023002"/>
    </source>
</evidence>
<dbReference type="InterPro" id="IPR036291">
    <property type="entry name" value="NAD(P)-bd_dom_sf"/>
</dbReference>
<evidence type="ECO:0000256" key="2">
    <source>
        <dbReference type="ARBA" id="ARBA00022857"/>
    </source>
</evidence>
<keyword evidence="2" id="KW-0521">NADP</keyword>
<comment type="caution">
    <text evidence="5">The sequence shown here is derived from an EMBL/GenBank/DDBJ whole genome shotgun (WGS) entry which is preliminary data.</text>
</comment>
<dbReference type="Pfam" id="PF00106">
    <property type="entry name" value="adh_short"/>
    <property type="match status" value="1"/>
</dbReference>
<dbReference type="Proteomes" id="UP000228531">
    <property type="component" value="Unassembled WGS sequence"/>
</dbReference>
<dbReference type="EMBL" id="PGTY01000001">
    <property type="protein sequence ID" value="PJI91326.1"/>
    <property type="molecule type" value="Genomic_DNA"/>
</dbReference>
<dbReference type="PRINTS" id="PR00080">
    <property type="entry name" value="SDRFAMILY"/>
</dbReference>
<dbReference type="PANTHER" id="PTHR43963">
    <property type="entry name" value="CARBONYL REDUCTASE 1-RELATED"/>
    <property type="match status" value="1"/>
</dbReference>
<dbReference type="Gene3D" id="3.40.50.720">
    <property type="entry name" value="NAD(P)-binding Rossmann-like Domain"/>
    <property type="match status" value="1"/>
</dbReference>
<keyword evidence="6" id="KW-1185">Reference proteome</keyword>
<dbReference type="PRINTS" id="PR00081">
    <property type="entry name" value="GDHRDH"/>
</dbReference>
<sequence>MQTALVTGANRGIGKAIASALLHAGLEVRVGARDLAEGEAVAAEIGAQAMALDLTDPQTFHDAITDVTVLVNNAGVLWDGGVFDDPGRFEETLQVSVNGPYALIRAALPAMTAAGYGRVVNVSSDWGSFTQGLGGGGAYAIGKAAMNALTVIADRDTPDFIKINSMCPGWVQTRMGGADATRSPEEAADTAVWLATLPGDGPSGGFFRDREPLSW</sequence>
<name>A0A2M8WKB3_9RHOB</name>
<reference evidence="5 6" key="1">
    <citation type="submission" date="2017-11" db="EMBL/GenBank/DDBJ databases">
        <title>Genomic Encyclopedia of Archaeal and Bacterial Type Strains, Phase II (KMG-II): From Individual Species to Whole Genera.</title>
        <authorList>
            <person name="Goeker M."/>
        </authorList>
    </citation>
    <scope>NUCLEOTIDE SEQUENCE [LARGE SCALE GENOMIC DNA]</scope>
    <source>
        <strain evidence="5 6">DSM 29128</strain>
    </source>
</reference>
<evidence type="ECO:0000256" key="4">
    <source>
        <dbReference type="RuleBase" id="RU000363"/>
    </source>
</evidence>
<dbReference type="PANTHER" id="PTHR43963:SF6">
    <property type="entry name" value="CHAIN DEHYDROGENASE FAMILY PROTEIN, PUTATIVE (AFU_ORTHOLOGUE AFUA_3G15350)-RELATED"/>
    <property type="match status" value="1"/>
</dbReference>